<keyword evidence="5 8" id="KW-0255">Endonuclease</keyword>
<feature type="binding site" evidence="8">
    <location>
        <position position="114"/>
    </location>
    <ligand>
        <name>Zn(2+)</name>
        <dbReference type="ChEBI" id="CHEBI:29105"/>
        <note>catalytic</note>
    </ligand>
</feature>
<dbReference type="PANTHER" id="PTHR46986:SF1">
    <property type="entry name" value="ENDORIBONUCLEASE YBEY, CHLOROPLASTIC"/>
    <property type="match status" value="1"/>
</dbReference>
<reference evidence="10" key="1">
    <citation type="submission" date="2016-01" db="EMBL/GenBank/DDBJ databases">
        <authorList>
            <person name="Husnik F."/>
        </authorList>
    </citation>
    <scope>NUCLEOTIDE SEQUENCE [LARGE SCALE GENOMIC DNA]</scope>
</reference>
<comment type="cofactor">
    <cofactor evidence="8">
        <name>Zn(2+)</name>
        <dbReference type="ChEBI" id="CHEBI:29105"/>
    </cofactor>
    <text evidence="8">Binds 1 zinc ion.</text>
</comment>
<dbReference type="KEGG" id="ged:FVIR_GE00509"/>
<evidence type="ECO:0000256" key="6">
    <source>
        <dbReference type="ARBA" id="ARBA00022801"/>
    </source>
</evidence>
<dbReference type="PROSITE" id="PS01306">
    <property type="entry name" value="UPF0054"/>
    <property type="match status" value="1"/>
</dbReference>
<organism evidence="9 10">
    <name type="scientific">Candidatus Gullanella endobia</name>
    <dbReference type="NCBI Taxonomy" id="1070130"/>
    <lineage>
        <taxon>Bacteria</taxon>
        <taxon>Pseudomonadati</taxon>
        <taxon>Pseudomonadota</taxon>
        <taxon>Gammaproteobacteria</taxon>
        <taxon>Enterobacterales</taxon>
        <taxon>Enterobacteriaceae</taxon>
        <taxon>Candidatus Gullanella</taxon>
    </lineage>
</organism>
<keyword evidence="10" id="KW-1185">Reference proteome</keyword>
<evidence type="ECO:0000256" key="2">
    <source>
        <dbReference type="ARBA" id="ARBA00022517"/>
    </source>
</evidence>
<dbReference type="EMBL" id="LN999832">
    <property type="protein sequence ID" value="CUX96348.1"/>
    <property type="molecule type" value="Genomic_DNA"/>
</dbReference>
<evidence type="ECO:0000256" key="1">
    <source>
        <dbReference type="ARBA" id="ARBA00010875"/>
    </source>
</evidence>
<comment type="function">
    <text evidence="8">Single strand-specific metallo-endoribonuclease involved in late-stage 70S ribosome quality control and in maturation of the 3' terminus of the 16S rRNA.</text>
</comment>
<gene>
    <name evidence="8 9" type="primary">ybeY</name>
    <name evidence="9" type="ORF">FVIR_GE00509</name>
</gene>
<dbReference type="GO" id="GO:0006364">
    <property type="term" value="P:rRNA processing"/>
    <property type="evidence" value="ECO:0007669"/>
    <property type="project" value="UniProtKB-UniRule"/>
</dbReference>
<dbReference type="InterPro" id="IPR002036">
    <property type="entry name" value="YbeY"/>
</dbReference>
<dbReference type="HAMAP" id="MF_00009">
    <property type="entry name" value="Endoribonucl_YbeY"/>
    <property type="match status" value="1"/>
</dbReference>
<name>A0A143WRJ9_9ENTR</name>
<evidence type="ECO:0000256" key="3">
    <source>
        <dbReference type="ARBA" id="ARBA00022722"/>
    </source>
</evidence>
<comment type="similarity">
    <text evidence="1 8">Belongs to the endoribonuclease YbeY family.</text>
</comment>
<dbReference type="InterPro" id="IPR023091">
    <property type="entry name" value="MetalPrtase_cat_dom_sf_prd"/>
</dbReference>
<keyword evidence="8" id="KW-0698">rRNA processing</keyword>
<keyword evidence="2 8" id="KW-0690">Ribosome biogenesis</keyword>
<dbReference type="GO" id="GO:0004521">
    <property type="term" value="F:RNA endonuclease activity"/>
    <property type="evidence" value="ECO:0007669"/>
    <property type="project" value="UniProtKB-UniRule"/>
</dbReference>
<dbReference type="EC" id="3.1.-.-" evidence="8"/>
<accession>A0A143WRJ9</accession>
<dbReference type="Proteomes" id="UP000095665">
    <property type="component" value="Chromosome I"/>
</dbReference>
<evidence type="ECO:0000313" key="10">
    <source>
        <dbReference type="Proteomes" id="UP000095665"/>
    </source>
</evidence>
<keyword evidence="4 8" id="KW-0479">Metal-binding</keyword>
<dbReference type="Pfam" id="PF02130">
    <property type="entry name" value="YbeY"/>
    <property type="match status" value="1"/>
</dbReference>
<dbReference type="Gene3D" id="3.40.390.30">
    <property type="entry name" value="Metalloproteases ('zincins'), catalytic domain"/>
    <property type="match status" value="1"/>
</dbReference>
<dbReference type="STRING" id="1070130.FVIR_GE00509"/>
<evidence type="ECO:0000256" key="8">
    <source>
        <dbReference type="HAMAP-Rule" id="MF_00009"/>
    </source>
</evidence>
<evidence type="ECO:0000256" key="5">
    <source>
        <dbReference type="ARBA" id="ARBA00022759"/>
    </source>
</evidence>
<proteinExistence type="inferred from homology"/>
<sequence>MSDVILNLQIACDETRYLPDKDDFLRWLREVLPRFRDYSEVTIRLVDEAESHELNIIYSGKNRPTNILSFPLELALEVKLSLIGDLVICCQVIEREAQQQGKTLEAHWAHIVIHGSLHLLGYDHILNKEALEMELLETKIMQKLGYPDPYLSEK</sequence>
<feature type="binding site" evidence="8">
    <location>
        <position position="118"/>
    </location>
    <ligand>
        <name>Zn(2+)</name>
        <dbReference type="ChEBI" id="CHEBI:29105"/>
        <note>catalytic</note>
    </ligand>
</feature>
<evidence type="ECO:0000256" key="7">
    <source>
        <dbReference type="ARBA" id="ARBA00022833"/>
    </source>
</evidence>
<dbReference type="NCBIfam" id="TIGR00043">
    <property type="entry name" value="rRNA maturation RNase YbeY"/>
    <property type="match status" value="1"/>
</dbReference>
<evidence type="ECO:0000313" key="9">
    <source>
        <dbReference type="EMBL" id="CUX96348.1"/>
    </source>
</evidence>
<dbReference type="OrthoDB" id="9807740at2"/>
<feature type="binding site" evidence="8">
    <location>
        <position position="124"/>
    </location>
    <ligand>
        <name>Zn(2+)</name>
        <dbReference type="ChEBI" id="CHEBI:29105"/>
        <note>catalytic</note>
    </ligand>
</feature>
<evidence type="ECO:0000256" key="4">
    <source>
        <dbReference type="ARBA" id="ARBA00022723"/>
    </source>
</evidence>
<dbReference type="PATRIC" id="fig|1070130.3.peg.848"/>
<dbReference type="SUPFAM" id="SSF55486">
    <property type="entry name" value="Metalloproteases ('zincins'), catalytic domain"/>
    <property type="match status" value="1"/>
</dbReference>
<dbReference type="RefSeq" id="WP_067498576.1">
    <property type="nucleotide sequence ID" value="NZ_LN999832.1"/>
</dbReference>
<keyword evidence="7 8" id="KW-0862">Zinc</keyword>
<dbReference type="AlphaFoldDB" id="A0A143WRJ9"/>
<protein>
    <recommendedName>
        <fullName evidence="8">Endoribonuclease YbeY</fullName>
        <ecNumber evidence="8">3.1.-.-</ecNumber>
    </recommendedName>
</protein>
<keyword evidence="3 8" id="KW-0540">Nuclease</keyword>
<comment type="subcellular location">
    <subcellularLocation>
        <location evidence="8">Cytoplasm</location>
    </subcellularLocation>
</comment>
<keyword evidence="6 8" id="KW-0378">Hydrolase</keyword>
<dbReference type="GO" id="GO:0004222">
    <property type="term" value="F:metalloendopeptidase activity"/>
    <property type="evidence" value="ECO:0007669"/>
    <property type="project" value="InterPro"/>
</dbReference>
<dbReference type="GO" id="GO:0005737">
    <property type="term" value="C:cytoplasm"/>
    <property type="evidence" value="ECO:0007669"/>
    <property type="project" value="UniProtKB-SubCell"/>
</dbReference>
<dbReference type="PANTHER" id="PTHR46986">
    <property type="entry name" value="ENDORIBONUCLEASE YBEY, CHLOROPLASTIC"/>
    <property type="match status" value="1"/>
</dbReference>
<keyword evidence="8" id="KW-0963">Cytoplasm</keyword>
<dbReference type="InterPro" id="IPR020549">
    <property type="entry name" value="YbeY_CS"/>
</dbReference>
<dbReference type="GO" id="GO:0008270">
    <property type="term" value="F:zinc ion binding"/>
    <property type="evidence" value="ECO:0007669"/>
    <property type="project" value="UniProtKB-UniRule"/>
</dbReference>